<dbReference type="Pfam" id="PF08770">
    <property type="entry name" value="SoxZ"/>
    <property type="match status" value="1"/>
</dbReference>
<dbReference type="OrthoDB" id="9795530at2"/>
<evidence type="ECO:0000313" key="5">
    <source>
        <dbReference type="Proteomes" id="UP000238762"/>
    </source>
</evidence>
<feature type="signal peptide" evidence="1">
    <location>
        <begin position="1"/>
        <end position="26"/>
    </location>
</feature>
<dbReference type="NCBIfam" id="TIGR04557">
    <property type="entry name" value="fuse_rel_SoxYZ"/>
    <property type="match status" value="1"/>
</dbReference>
<comment type="caution">
    <text evidence="4">The sequence shown here is derived from an EMBL/GenBank/DDBJ whole genome shotgun (WGS) entry which is preliminary data.</text>
</comment>
<gene>
    <name evidence="4" type="ORF">C7B64_07660</name>
</gene>
<reference evidence="4 5" key="2">
    <citation type="submission" date="2018-03" db="EMBL/GenBank/DDBJ databases">
        <title>The ancient ancestry and fast evolution of plastids.</title>
        <authorList>
            <person name="Moore K.R."/>
            <person name="Magnabosco C."/>
            <person name="Momper L."/>
            <person name="Gold D.A."/>
            <person name="Bosak T."/>
            <person name="Fournier G.P."/>
        </authorList>
    </citation>
    <scope>NUCLEOTIDE SEQUENCE [LARGE SCALE GENOMIC DNA]</scope>
    <source>
        <strain evidence="4 5">CCAP 1448/3</strain>
    </source>
</reference>
<keyword evidence="5" id="KW-1185">Reference proteome</keyword>
<dbReference type="InterPro" id="IPR014756">
    <property type="entry name" value="Ig_E-set"/>
</dbReference>
<protein>
    <submittedName>
        <fullName evidence="4">Quinoprotein dehydrogenase-associated SoxYZ-like carrier</fullName>
    </submittedName>
</protein>
<dbReference type="AlphaFoldDB" id="A0A2T1C630"/>
<dbReference type="EMBL" id="PVWJ01000028">
    <property type="protein sequence ID" value="PSB03608.1"/>
    <property type="molecule type" value="Genomic_DNA"/>
</dbReference>
<evidence type="ECO:0000313" key="4">
    <source>
        <dbReference type="EMBL" id="PSB03608.1"/>
    </source>
</evidence>
<dbReference type="SUPFAM" id="SSF81296">
    <property type="entry name" value="E set domains"/>
    <property type="match status" value="1"/>
</dbReference>
<dbReference type="InterPro" id="IPR030831">
    <property type="entry name" value="Fuse-rel_SoxYZ"/>
</dbReference>
<evidence type="ECO:0000259" key="2">
    <source>
        <dbReference type="Pfam" id="PF08770"/>
    </source>
</evidence>
<dbReference type="Gene3D" id="2.60.40.10">
    <property type="entry name" value="Immunoglobulins"/>
    <property type="match status" value="1"/>
</dbReference>
<keyword evidence="1" id="KW-0732">Signal</keyword>
<evidence type="ECO:0000259" key="3">
    <source>
        <dbReference type="Pfam" id="PF13501"/>
    </source>
</evidence>
<sequence length="266" mass="28934">MRVKQISLICSSIFALTLSLGASAEAIDKYWGQMENDYFPNKRLQESDSVQLTAPRRAESGAQVPFSFKINHPMTNGSYIKAVSVIADANPVPLVAVYHFTPESGSAEINTRIRLEVDSFVHVVAETSDGQYLMNKIAIRATGGCGGSIGDDEAAAKQAAGKMRLSVSPEANDQNIVMARLLIKHPMYTGLQRDLVSQGFRPAFFINKIIAKFNDKIVMDADTFIGMSEDPNIQFPLKANEPGKLIVVIKDNEGGTFTSSTDVGIN</sequence>
<dbReference type="Proteomes" id="UP000238762">
    <property type="component" value="Unassembled WGS sequence"/>
</dbReference>
<dbReference type="InterPro" id="IPR013783">
    <property type="entry name" value="Ig-like_fold"/>
</dbReference>
<dbReference type="Pfam" id="PF13501">
    <property type="entry name" value="SoxY"/>
    <property type="match status" value="1"/>
</dbReference>
<name>A0A2T1C630_9CYAN</name>
<evidence type="ECO:0000256" key="1">
    <source>
        <dbReference type="SAM" id="SignalP"/>
    </source>
</evidence>
<dbReference type="InterPro" id="IPR032711">
    <property type="entry name" value="SoxY"/>
</dbReference>
<feature type="domain" description="Sulphur oxidation protein SoxZ" evidence="2">
    <location>
        <begin position="171"/>
        <end position="261"/>
    </location>
</feature>
<accession>A0A2T1C630</accession>
<dbReference type="Gene3D" id="2.60.40.2470">
    <property type="entry name" value="SoxY domain"/>
    <property type="match status" value="1"/>
</dbReference>
<proteinExistence type="predicted"/>
<dbReference type="RefSeq" id="WP_106288051.1">
    <property type="nucleotide sequence ID" value="NZ_CAWNTC010000249.1"/>
</dbReference>
<feature type="chain" id="PRO_5015526054" evidence="1">
    <location>
        <begin position="27"/>
        <end position="266"/>
    </location>
</feature>
<reference evidence="4 5" key="1">
    <citation type="submission" date="2018-02" db="EMBL/GenBank/DDBJ databases">
        <authorList>
            <person name="Cohen D.B."/>
            <person name="Kent A.D."/>
        </authorList>
    </citation>
    <scope>NUCLEOTIDE SEQUENCE [LARGE SCALE GENOMIC DNA]</scope>
    <source>
        <strain evidence="4 5">CCAP 1448/3</strain>
    </source>
</reference>
<dbReference type="InterPro" id="IPR038162">
    <property type="entry name" value="SoxY_sf"/>
</dbReference>
<feature type="domain" description="Ig-like SoxY" evidence="3">
    <location>
        <begin position="37"/>
        <end position="145"/>
    </location>
</feature>
<dbReference type="InterPro" id="IPR014880">
    <property type="entry name" value="SoxZ_dom"/>
</dbReference>
<organism evidence="4 5">
    <name type="scientific">Merismopedia glauca CCAP 1448/3</name>
    <dbReference type="NCBI Taxonomy" id="1296344"/>
    <lineage>
        <taxon>Bacteria</taxon>
        <taxon>Bacillati</taxon>
        <taxon>Cyanobacteriota</taxon>
        <taxon>Cyanophyceae</taxon>
        <taxon>Synechococcales</taxon>
        <taxon>Merismopediaceae</taxon>
        <taxon>Merismopedia</taxon>
    </lineage>
</organism>